<protein>
    <submittedName>
        <fullName evidence="2">Uncharacterized protein</fullName>
    </submittedName>
</protein>
<dbReference type="EMBL" id="JABSND010000010">
    <property type="protein sequence ID" value="KAI6303747.1"/>
    <property type="molecule type" value="Genomic_DNA"/>
</dbReference>
<accession>A0ABQ8NY17</accession>
<feature type="compositionally biased region" description="Low complexity" evidence="1">
    <location>
        <begin position="1"/>
        <end position="20"/>
    </location>
</feature>
<evidence type="ECO:0000256" key="1">
    <source>
        <dbReference type="SAM" id="MobiDB-lite"/>
    </source>
</evidence>
<dbReference type="Proteomes" id="UP001059893">
    <property type="component" value="Unassembled WGS sequence"/>
</dbReference>
<feature type="region of interest" description="Disordered" evidence="1">
    <location>
        <begin position="1"/>
        <end position="23"/>
    </location>
</feature>
<comment type="caution">
    <text evidence="2">The sequence shown here is derived from an EMBL/GenBank/DDBJ whole genome shotgun (WGS) entry which is preliminary data.</text>
</comment>
<evidence type="ECO:0000313" key="2">
    <source>
        <dbReference type="EMBL" id="KAI6303747.1"/>
    </source>
</evidence>
<sequence>MSFPSLCPSSSISPRIASAAHGPVEPEAHRAHLREKMIARIFTLSALLRTMHSAAEGGSALREN</sequence>
<proteinExistence type="predicted"/>
<reference evidence="2" key="1">
    <citation type="submission" date="2021-01" db="EMBL/GenBank/DDBJ databases">
        <title>Deciphering the adaptive evolutionary patterns associated with biogeogrpahic diversity in the finger millet blast pathogen Magnaporthe oryzae in Eastern Africa.</title>
        <authorList>
            <person name="Onyema G."/>
            <person name="Shittu T.A."/>
            <person name="Dodsworth S."/>
            <person name="Devilliers S."/>
            <person name="Muthumeenakshi S."/>
            <person name="Sreenivasaprasad S."/>
        </authorList>
    </citation>
    <scope>NUCLEOTIDE SEQUENCE</scope>
    <source>
        <strain evidence="2">D15/s37</strain>
    </source>
</reference>
<evidence type="ECO:0000313" key="3">
    <source>
        <dbReference type="Proteomes" id="UP001059893"/>
    </source>
</evidence>
<name>A0ABQ8NY17_PYRGI</name>
<keyword evidence="3" id="KW-1185">Reference proteome</keyword>
<organism evidence="2 3">
    <name type="scientific">Pyricularia grisea</name>
    <name type="common">Crabgrass-specific blast fungus</name>
    <name type="synonym">Magnaporthe grisea</name>
    <dbReference type="NCBI Taxonomy" id="148305"/>
    <lineage>
        <taxon>Eukaryota</taxon>
        <taxon>Fungi</taxon>
        <taxon>Dikarya</taxon>
        <taxon>Ascomycota</taxon>
        <taxon>Pezizomycotina</taxon>
        <taxon>Sordariomycetes</taxon>
        <taxon>Sordariomycetidae</taxon>
        <taxon>Magnaporthales</taxon>
        <taxon>Pyriculariaceae</taxon>
        <taxon>Pyricularia</taxon>
    </lineage>
</organism>
<gene>
    <name evidence="2" type="ORF">MCOR33_001097</name>
</gene>